<dbReference type="AlphaFoldDB" id="A0A6G1SF87"/>
<dbReference type="Pfam" id="PF06342">
    <property type="entry name" value="DUF1057"/>
    <property type="match status" value="2"/>
</dbReference>
<feature type="compositionally biased region" description="Low complexity" evidence="1">
    <location>
        <begin position="193"/>
        <end position="214"/>
    </location>
</feature>
<dbReference type="InterPro" id="IPR029058">
    <property type="entry name" value="AB_hydrolase_fold"/>
</dbReference>
<dbReference type="PANTHER" id="PTHR47533:SF4">
    <property type="entry name" value="AB HYDROLASE-1 DOMAIN-CONTAINING PROTEIN"/>
    <property type="match status" value="1"/>
</dbReference>
<protein>
    <submittedName>
        <fullName evidence="2">Uncharacterized protein</fullName>
    </submittedName>
</protein>
<dbReference type="PANTHER" id="PTHR47533">
    <property type="entry name" value="PROTEIN CBG21859"/>
    <property type="match status" value="1"/>
</dbReference>
<organism evidence="2">
    <name type="scientific">Aceria tosichella</name>
    <name type="common">wheat curl mite</name>
    <dbReference type="NCBI Taxonomy" id="561515"/>
    <lineage>
        <taxon>Eukaryota</taxon>
        <taxon>Metazoa</taxon>
        <taxon>Ecdysozoa</taxon>
        <taxon>Arthropoda</taxon>
        <taxon>Chelicerata</taxon>
        <taxon>Arachnida</taxon>
        <taxon>Acari</taxon>
        <taxon>Acariformes</taxon>
        <taxon>Trombidiformes</taxon>
        <taxon>Prostigmata</taxon>
        <taxon>Eupodina</taxon>
        <taxon>Eriophyoidea</taxon>
        <taxon>Eriophyidae</taxon>
        <taxon>Eriophyinae</taxon>
        <taxon>Aceriini</taxon>
        <taxon>Aceria</taxon>
    </lineage>
</organism>
<dbReference type="InterPro" id="IPR010463">
    <property type="entry name" value="DUF1057"/>
</dbReference>
<feature type="region of interest" description="Disordered" evidence="1">
    <location>
        <begin position="182"/>
        <end position="219"/>
    </location>
</feature>
<dbReference type="EMBL" id="GGYP01004393">
    <property type="protein sequence ID" value="MDE49164.1"/>
    <property type="molecule type" value="Transcribed_RNA"/>
</dbReference>
<evidence type="ECO:0000256" key="1">
    <source>
        <dbReference type="SAM" id="MobiDB-lite"/>
    </source>
</evidence>
<proteinExistence type="predicted"/>
<evidence type="ECO:0000313" key="2">
    <source>
        <dbReference type="EMBL" id="MDE49164.1"/>
    </source>
</evidence>
<accession>A0A6G1SF87</accession>
<name>A0A6G1SF87_9ACAR</name>
<gene>
    <name evidence="2" type="ORF">g.11574</name>
</gene>
<reference evidence="2" key="1">
    <citation type="submission" date="2018-10" db="EMBL/GenBank/DDBJ databases">
        <title>Transcriptome assembly of Aceria tosichella (Wheat curl mite) Type 2.</title>
        <authorList>
            <person name="Scully E.D."/>
            <person name="Geib S.M."/>
            <person name="Palmer N.A."/>
            <person name="Gupta A.K."/>
            <person name="Sarath G."/>
            <person name="Tatineni S."/>
        </authorList>
    </citation>
    <scope>NUCLEOTIDE SEQUENCE</scope>
    <source>
        <strain evidence="2">LincolnNE</strain>
    </source>
</reference>
<dbReference type="SUPFAM" id="SSF53474">
    <property type="entry name" value="alpha/beta-Hydrolases"/>
    <property type="match status" value="1"/>
</dbReference>
<sequence>MLDSISQEKRLEFTVSGINDKTKQLTNQKRQVRLKTCADVYSHWRSYKRQYKRAPKDGVEFQIEYIDTGLALNEEERSKAPIALALHGAPGSYHDFSLLIAHLTRQKVRVIAPNFPEYVATVKTKVLFRHSADEKAAYLRDFLKAIEVKKIDLLVSHSSAIFPTLLILLNANSEALAKQKGTVASDSDGGDVTSTITDNNNNNNNNNNDNISDINKNDRSRHKRRHLDVIVEFDEPIEIRAVALFNPAGHRLPKSMKPTWYKCGSVRVYQHKLGRSIYRKLGPAFLTVVGVPVRVDNMDNVMLSATVMRNSKCQRVVRQLEQLSQMKIPTLLVFSENDKLIEKEIFYEMTQFMKLDPNNFDVFNNDGDIELSQSRTDDWIRVMVFKAGGHYAYSNYASTVNQAVSELLSKVTPIICSN</sequence>
<dbReference type="Gene3D" id="3.40.50.1820">
    <property type="entry name" value="alpha/beta hydrolase"/>
    <property type="match status" value="2"/>
</dbReference>